<dbReference type="InterPro" id="IPR053175">
    <property type="entry name" value="DHMBA_Reg_Transcription_Factor"/>
</dbReference>
<gene>
    <name evidence="1" type="ORF">FHETE_11087</name>
</gene>
<reference evidence="1 2" key="1">
    <citation type="submission" date="2020-05" db="EMBL/GenBank/DDBJ databases">
        <title>Identification and distribution of gene clusters putatively required for synthesis of sphingolipid metabolism inhibitors in phylogenetically diverse species of the filamentous fungus Fusarium.</title>
        <authorList>
            <person name="Kim H.-S."/>
            <person name="Busman M."/>
            <person name="Brown D.W."/>
            <person name="Divon H."/>
            <person name="Uhlig S."/>
            <person name="Proctor R.H."/>
        </authorList>
    </citation>
    <scope>NUCLEOTIDE SEQUENCE [LARGE SCALE GENOMIC DNA]</scope>
    <source>
        <strain evidence="1 2">NRRL 20693</strain>
    </source>
</reference>
<keyword evidence="2" id="KW-1185">Reference proteome</keyword>
<dbReference type="Proteomes" id="UP000567885">
    <property type="component" value="Unassembled WGS sequence"/>
</dbReference>
<comment type="caution">
    <text evidence="1">The sequence shown here is derived from an EMBL/GenBank/DDBJ whole genome shotgun (WGS) entry which is preliminary data.</text>
</comment>
<protein>
    <submittedName>
        <fullName evidence="1">Fungal transcriptional regulatory n-terminal</fullName>
    </submittedName>
</protein>
<dbReference type="OrthoDB" id="5280547at2759"/>
<dbReference type="PANTHER" id="PTHR38791">
    <property type="entry name" value="ZN(II)2CYS6 TRANSCRIPTION FACTOR (EUROFUNG)-RELATED-RELATED"/>
    <property type="match status" value="1"/>
</dbReference>
<evidence type="ECO:0000313" key="2">
    <source>
        <dbReference type="Proteomes" id="UP000567885"/>
    </source>
</evidence>
<evidence type="ECO:0000313" key="1">
    <source>
        <dbReference type="EMBL" id="KAF5656140.1"/>
    </source>
</evidence>
<name>A0A8H5SM68_FUSHE</name>
<accession>A0A8H5SM68</accession>
<dbReference type="AlphaFoldDB" id="A0A8H5SM68"/>
<organism evidence="1 2">
    <name type="scientific">Fusarium heterosporum</name>
    <dbReference type="NCBI Taxonomy" id="42747"/>
    <lineage>
        <taxon>Eukaryota</taxon>
        <taxon>Fungi</taxon>
        <taxon>Dikarya</taxon>
        <taxon>Ascomycota</taxon>
        <taxon>Pezizomycotina</taxon>
        <taxon>Sordariomycetes</taxon>
        <taxon>Hypocreomycetidae</taxon>
        <taxon>Hypocreales</taxon>
        <taxon>Nectriaceae</taxon>
        <taxon>Fusarium</taxon>
        <taxon>Fusarium heterosporum species complex</taxon>
    </lineage>
</organism>
<sequence>MQQPVQSNIEGSVTAGFILSIFEVMVGENTASKSYPWLQHANGTVALLNSIWPHSRVPNDETKALLDVSYTSLLASLISERPVPRMFFHLEENCGPVGGYTTSDHPFLLSIRLCSIMSNLVNLYVSMKNTSKYPQAQLLASAIASDQALAAWVVSLPSSWAFTTSGHGSHKDYGSPWFARTWNYYRLSRILAQKLIFYGLNTVSISLNTMDTTLIDKYKLQVWIIDIKELELKKDYYQD</sequence>
<proteinExistence type="predicted"/>
<dbReference type="EMBL" id="JAAGWQ010000381">
    <property type="protein sequence ID" value="KAF5656140.1"/>
    <property type="molecule type" value="Genomic_DNA"/>
</dbReference>